<dbReference type="Pfam" id="PF07238">
    <property type="entry name" value="PilZ"/>
    <property type="match status" value="1"/>
</dbReference>
<dbReference type="SUPFAM" id="SSF141371">
    <property type="entry name" value="PilZ domain-like"/>
    <property type="match status" value="1"/>
</dbReference>
<organism evidence="2 3">
    <name type="scientific">Rhodanobacter denitrificans</name>
    <dbReference type="NCBI Taxonomy" id="666685"/>
    <lineage>
        <taxon>Bacteria</taxon>
        <taxon>Pseudomonadati</taxon>
        <taxon>Pseudomonadota</taxon>
        <taxon>Gammaproteobacteria</taxon>
        <taxon>Lysobacterales</taxon>
        <taxon>Rhodanobacteraceae</taxon>
        <taxon>Rhodanobacter</taxon>
    </lineage>
</organism>
<dbReference type="Proteomes" id="UP000249046">
    <property type="component" value="Unassembled WGS sequence"/>
</dbReference>
<name>A0A2W5K3W3_9GAMM</name>
<dbReference type="GO" id="GO:0035438">
    <property type="term" value="F:cyclic-di-GMP binding"/>
    <property type="evidence" value="ECO:0007669"/>
    <property type="project" value="InterPro"/>
</dbReference>
<sequence length="116" mass="12801">MNAHHEKRRSPRRRAESVIEVTDSISGRPAGRVVDLSADGMMLLVDRPVVNDALYQFTFPLPLHGGGTRTIEVGVHEQWTDRADMPGHYWAGFRIIDILAEDAAALAAWLDGHASS</sequence>
<dbReference type="EMBL" id="QFPO01000014">
    <property type="protein sequence ID" value="PZQ12012.1"/>
    <property type="molecule type" value="Genomic_DNA"/>
</dbReference>
<dbReference type="InterPro" id="IPR009875">
    <property type="entry name" value="PilZ_domain"/>
</dbReference>
<evidence type="ECO:0000313" key="3">
    <source>
        <dbReference type="Proteomes" id="UP000249046"/>
    </source>
</evidence>
<comment type="caution">
    <text evidence="2">The sequence shown here is derived from an EMBL/GenBank/DDBJ whole genome shotgun (WGS) entry which is preliminary data.</text>
</comment>
<protein>
    <submittedName>
        <fullName evidence="2">Pilus assembly protein PilZ</fullName>
    </submittedName>
</protein>
<evidence type="ECO:0000313" key="2">
    <source>
        <dbReference type="EMBL" id="PZQ12012.1"/>
    </source>
</evidence>
<evidence type="ECO:0000259" key="1">
    <source>
        <dbReference type="Pfam" id="PF07238"/>
    </source>
</evidence>
<proteinExistence type="predicted"/>
<feature type="domain" description="PilZ" evidence="1">
    <location>
        <begin position="6"/>
        <end position="110"/>
    </location>
</feature>
<dbReference type="AlphaFoldDB" id="A0A2W5K3W3"/>
<reference evidence="2 3" key="1">
    <citation type="submission" date="2017-08" db="EMBL/GenBank/DDBJ databases">
        <title>Infants hospitalized years apart are colonized by the same room-sourced microbial strains.</title>
        <authorList>
            <person name="Brooks B."/>
            <person name="Olm M.R."/>
            <person name="Firek B.A."/>
            <person name="Baker R."/>
            <person name="Thomas B.C."/>
            <person name="Morowitz M.J."/>
            <person name="Banfield J.F."/>
        </authorList>
    </citation>
    <scope>NUCLEOTIDE SEQUENCE [LARGE SCALE GENOMIC DNA]</scope>
    <source>
        <strain evidence="2">S2_005_003_R2_42</strain>
    </source>
</reference>
<dbReference type="Gene3D" id="2.40.10.220">
    <property type="entry name" value="predicted glycosyltransferase like domains"/>
    <property type="match status" value="1"/>
</dbReference>
<gene>
    <name evidence="2" type="ORF">DI564_13670</name>
</gene>
<accession>A0A2W5K3W3</accession>